<proteinExistence type="inferred from homology"/>
<comment type="subcellular location">
    <subcellularLocation>
        <location evidence="1 5">Cytoplasm</location>
    </subcellularLocation>
</comment>
<evidence type="ECO:0000256" key="3">
    <source>
        <dbReference type="ARBA" id="ARBA00018111"/>
    </source>
</evidence>
<feature type="domain" description="RecX third three-helical" evidence="7">
    <location>
        <begin position="154"/>
        <end position="198"/>
    </location>
</feature>
<sequence length="215" mass="26143">MITRIEKKSTYSRRYQIYVNDELQFSVHEDVLVKHRLYKGMPIDPQQIQEILSSEEYGKVRQATLRYLSYKPRTIWEVKQYLAGKDFATEYTEQVIQDFQDQGYLDDRQYARSWVEERRAHKGHGQIRLRQEMLKKGIAEKWIDEALSYTDNDEERQQAMKIAERRYLRIYQDSWPKVERRLGQYLLRQGYSAEIVYPILTIFRSRHEQEKRGDF</sequence>
<name>A0A4R3L0M2_9BACL</name>
<dbReference type="EMBL" id="SMAG01000011">
    <property type="protein sequence ID" value="TCS92590.1"/>
    <property type="molecule type" value="Genomic_DNA"/>
</dbReference>
<evidence type="ECO:0000259" key="7">
    <source>
        <dbReference type="Pfam" id="PF21981"/>
    </source>
</evidence>
<accession>A0A4R3L0M2</accession>
<gene>
    <name evidence="5" type="primary">recX</name>
    <name evidence="9" type="ORF">EDD58_11154</name>
</gene>
<dbReference type="PANTHER" id="PTHR33602:SF1">
    <property type="entry name" value="REGULATORY PROTEIN RECX FAMILY PROTEIN"/>
    <property type="match status" value="1"/>
</dbReference>
<dbReference type="Proteomes" id="UP000294937">
    <property type="component" value="Unassembled WGS sequence"/>
</dbReference>
<feature type="domain" description="RecX second three-helical" evidence="6">
    <location>
        <begin position="106"/>
        <end position="147"/>
    </location>
</feature>
<evidence type="ECO:0000259" key="8">
    <source>
        <dbReference type="Pfam" id="PF21982"/>
    </source>
</evidence>
<reference evidence="9 10" key="1">
    <citation type="submission" date="2019-03" db="EMBL/GenBank/DDBJ databases">
        <title>Genomic Encyclopedia of Type Strains, Phase IV (KMG-IV): sequencing the most valuable type-strain genomes for metagenomic binning, comparative biology and taxonomic classification.</title>
        <authorList>
            <person name="Goeker M."/>
        </authorList>
    </citation>
    <scope>NUCLEOTIDE SEQUENCE [LARGE SCALE GENOMIC DNA]</scope>
    <source>
        <strain evidence="9 10">DSM 45707</strain>
    </source>
</reference>
<comment type="similarity">
    <text evidence="2 5">Belongs to the RecX family.</text>
</comment>
<comment type="caution">
    <text evidence="9">The sequence shown here is derived from an EMBL/GenBank/DDBJ whole genome shotgun (WGS) entry which is preliminary data.</text>
</comment>
<keyword evidence="10" id="KW-1185">Reference proteome</keyword>
<dbReference type="GO" id="GO:0005737">
    <property type="term" value="C:cytoplasm"/>
    <property type="evidence" value="ECO:0007669"/>
    <property type="project" value="UniProtKB-SubCell"/>
</dbReference>
<evidence type="ECO:0000259" key="6">
    <source>
        <dbReference type="Pfam" id="PF02631"/>
    </source>
</evidence>
<dbReference type="AlphaFoldDB" id="A0A4R3L0M2"/>
<dbReference type="Pfam" id="PF21981">
    <property type="entry name" value="RecX_HTH3"/>
    <property type="match status" value="1"/>
</dbReference>
<feature type="domain" description="RecX first three-helical" evidence="8">
    <location>
        <begin position="61"/>
        <end position="97"/>
    </location>
</feature>
<keyword evidence="4 5" id="KW-0963">Cytoplasm</keyword>
<dbReference type="Pfam" id="PF02631">
    <property type="entry name" value="RecX_HTH2"/>
    <property type="match status" value="1"/>
</dbReference>
<dbReference type="InterPro" id="IPR036388">
    <property type="entry name" value="WH-like_DNA-bd_sf"/>
</dbReference>
<dbReference type="GO" id="GO:0006282">
    <property type="term" value="P:regulation of DNA repair"/>
    <property type="evidence" value="ECO:0007669"/>
    <property type="project" value="UniProtKB-UniRule"/>
</dbReference>
<dbReference type="HAMAP" id="MF_01114">
    <property type="entry name" value="RecX"/>
    <property type="match status" value="1"/>
</dbReference>
<comment type="function">
    <text evidence="5">Modulates RecA activity.</text>
</comment>
<dbReference type="InterPro" id="IPR053926">
    <property type="entry name" value="RecX_HTH_1st"/>
</dbReference>
<evidence type="ECO:0000313" key="10">
    <source>
        <dbReference type="Proteomes" id="UP000294937"/>
    </source>
</evidence>
<dbReference type="InterPro" id="IPR053924">
    <property type="entry name" value="RecX_HTH_2nd"/>
</dbReference>
<dbReference type="InterPro" id="IPR053925">
    <property type="entry name" value="RecX_HTH_3rd"/>
</dbReference>
<evidence type="ECO:0000256" key="1">
    <source>
        <dbReference type="ARBA" id="ARBA00004496"/>
    </source>
</evidence>
<dbReference type="PANTHER" id="PTHR33602">
    <property type="entry name" value="REGULATORY PROTEIN RECX FAMILY PROTEIN"/>
    <property type="match status" value="1"/>
</dbReference>
<evidence type="ECO:0000256" key="4">
    <source>
        <dbReference type="ARBA" id="ARBA00022490"/>
    </source>
</evidence>
<evidence type="ECO:0000256" key="5">
    <source>
        <dbReference type="HAMAP-Rule" id="MF_01114"/>
    </source>
</evidence>
<dbReference type="InterPro" id="IPR003783">
    <property type="entry name" value="Regulatory_RecX"/>
</dbReference>
<evidence type="ECO:0000256" key="2">
    <source>
        <dbReference type="ARBA" id="ARBA00009695"/>
    </source>
</evidence>
<organism evidence="9 10">
    <name type="scientific">Hazenella coriacea</name>
    <dbReference type="NCBI Taxonomy" id="1179467"/>
    <lineage>
        <taxon>Bacteria</taxon>
        <taxon>Bacillati</taxon>
        <taxon>Bacillota</taxon>
        <taxon>Bacilli</taxon>
        <taxon>Bacillales</taxon>
        <taxon>Thermoactinomycetaceae</taxon>
        <taxon>Hazenella</taxon>
    </lineage>
</organism>
<protein>
    <recommendedName>
        <fullName evidence="3 5">Regulatory protein RecX</fullName>
    </recommendedName>
</protein>
<dbReference type="Pfam" id="PF21982">
    <property type="entry name" value="RecX_HTH1"/>
    <property type="match status" value="1"/>
</dbReference>
<dbReference type="Gene3D" id="1.10.10.10">
    <property type="entry name" value="Winged helix-like DNA-binding domain superfamily/Winged helix DNA-binding domain"/>
    <property type="match status" value="3"/>
</dbReference>
<evidence type="ECO:0000313" key="9">
    <source>
        <dbReference type="EMBL" id="TCS92590.1"/>
    </source>
</evidence>